<dbReference type="PANTHER" id="PTHR32108">
    <property type="entry name" value="DNA-DIRECTED RNA POLYMERASE SUBUNIT ALPHA"/>
    <property type="match status" value="1"/>
</dbReference>
<dbReference type="CDD" id="cd00303">
    <property type="entry name" value="retropepsin_like"/>
    <property type="match status" value="1"/>
</dbReference>
<keyword evidence="2" id="KW-1185">Reference proteome</keyword>
<name>A0A371GR96_MUCPR</name>
<dbReference type="Proteomes" id="UP000257109">
    <property type="component" value="Unassembled WGS sequence"/>
</dbReference>
<dbReference type="PANTHER" id="PTHR32108:SF9">
    <property type="entry name" value="REVERSE TRANSCRIPTASE RNASE H-LIKE DOMAIN-CONTAINING PROTEIN"/>
    <property type="match status" value="1"/>
</dbReference>
<dbReference type="OrthoDB" id="1736143at2759"/>
<organism evidence="1 2">
    <name type="scientific">Mucuna pruriens</name>
    <name type="common">Velvet bean</name>
    <name type="synonym">Dolichos pruriens</name>
    <dbReference type="NCBI Taxonomy" id="157652"/>
    <lineage>
        <taxon>Eukaryota</taxon>
        <taxon>Viridiplantae</taxon>
        <taxon>Streptophyta</taxon>
        <taxon>Embryophyta</taxon>
        <taxon>Tracheophyta</taxon>
        <taxon>Spermatophyta</taxon>
        <taxon>Magnoliopsida</taxon>
        <taxon>eudicotyledons</taxon>
        <taxon>Gunneridae</taxon>
        <taxon>Pentapetalae</taxon>
        <taxon>rosids</taxon>
        <taxon>fabids</taxon>
        <taxon>Fabales</taxon>
        <taxon>Fabaceae</taxon>
        <taxon>Papilionoideae</taxon>
        <taxon>50 kb inversion clade</taxon>
        <taxon>NPAAA clade</taxon>
        <taxon>indigoferoid/millettioid clade</taxon>
        <taxon>Phaseoleae</taxon>
        <taxon>Mucuna</taxon>
    </lineage>
</organism>
<reference evidence="1" key="1">
    <citation type="submission" date="2018-05" db="EMBL/GenBank/DDBJ databases">
        <title>Draft genome of Mucuna pruriens seed.</title>
        <authorList>
            <person name="Nnadi N.E."/>
            <person name="Vos R."/>
            <person name="Hasami M.H."/>
            <person name="Devisetty U.K."/>
            <person name="Aguiy J.C."/>
        </authorList>
    </citation>
    <scope>NUCLEOTIDE SEQUENCE [LARGE SCALE GENOMIC DNA]</scope>
    <source>
        <strain evidence="1">JCA_2017</strain>
    </source>
</reference>
<feature type="non-terminal residue" evidence="1">
    <location>
        <position position="1"/>
    </location>
</feature>
<sequence>MEEEAREFLKVIWHSEYEMLDQLHKTPTQISLLLLLINSERYRELLLKILNEAHVPQDITPTKFRGIINNITASHHLSFSEEEVPNEGKNHSQPLQITIKCGNYMIARVLIDNGSPLNVMPKTTLDKLYSPGAILRNSLFVVKAFDGSKWEVMGKITLPICIGPTTFDITFHVMDIQPTYSCLLGRPWIHAAGAFPSSLHQKVKFIVDGQLISVMGKKEIMVITPFPMEYIEEDEEALETSFQALEIVGTTNIKTGRGEIKPSKAVIMVTKVLITNGFKPSKGLGRRLDGMANLVAIQENLG</sequence>
<gene>
    <name evidence="1" type="ORF">CR513_24684</name>
</gene>
<accession>A0A371GR96</accession>
<dbReference type="SUPFAM" id="SSF50630">
    <property type="entry name" value="Acid proteases"/>
    <property type="match status" value="1"/>
</dbReference>
<evidence type="ECO:0000313" key="2">
    <source>
        <dbReference type="Proteomes" id="UP000257109"/>
    </source>
</evidence>
<dbReference type="AlphaFoldDB" id="A0A371GR96"/>
<comment type="caution">
    <text evidence="1">The sequence shown here is derived from an EMBL/GenBank/DDBJ whole genome shotgun (WGS) entry which is preliminary data.</text>
</comment>
<proteinExistence type="predicted"/>
<dbReference type="InterPro" id="IPR021109">
    <property type="entry name" value="Peptidase_aspartic_dom_sf"/>
</dbReference>
<protein>
    <recommendedName>
        <fullName evidence="3">G-patch domain-containing protein</fullName>
    </recommendedName>
</protein>
<dbReference type="STRING" id="157652.A0A371GR96"/>
<evidence type="ECO:0008006" key="3">
    <source>
        <dbReference type="Google" id="ProtNLM"/>
    </source>
</evidence>
<dbReference type="Gene3D" id="2.40.70.10">
    <property type="entry name" value="Acid Proteases"/>
    <property type="match status" value="1"/>
</dbReference>
<evidence type="ECO:0000313" key="1">
    <source>
        <dbReference type="EMBL" id="RDX93091.1"/>
    </source>
</evidence>
<dbReference type="EMBL" id="QJKJ01004700">
    <property type="protein sequence ID" value="RDX93091.1"/>
    <property type="molecule type" value="Genomic_DNA"/>
</dbReference>